<proteinExistence type="predicted"/>
<dbReference type="Proteomes" id="UP001295423">
    <property type="component" value="Unassembled WGS sequence"/>
</dbReference>
<protein>
    <submittedName>
        <fullName evidence="1">Uncharacterized protein</fullName>
    </submittedName>
</protein>
<sequence>MYAVLNNGLDCYCDNSTEGDRFSSACITPCSYETVAGCNEPDGGSSCICGDDVANSVYKTSTAYGCP</sequence>
<organism evidence="1 2">
    <name type="scientific">Cylindrotheca closterium</name>
    <dbReference type="NCBI Taxonomy" id="2856"/>
    <lineage>
        <taxon>Eukaryota</taxon>
        <taxon>Sar</taxon>
        <taxon>Stramenopiles</taxon>
        <taxon>Ochrophyta</taxon>
        <taxon>Bacillariophyta</taxon>
        <taxon>Bacillariophyceae</taxon>
        <taxon>Bacillariophycidae</taxon>
        <taxon>Bacillariales</taxon>
        <taxon>Bacillariaceae</taxon>
        <taxon>Cylindrotheca</taxon>
    </lineage>
</organism>
<name>A0AAD2FMS4_9STRA</name>
<gene>
    <name evidence="1" type="ORF">CYCCA115_LOCUS10666</name>
</gene>
<dbReference type="AlphaFoldDB" id="A0AAD2FMS4"/>
<comment type="caution">
    <text evidence="1">The sequence shown here is derived from an EMBL/GenBank/DDBJ whole genome shotgun (WGS) entry which is preliminary data.</text>
</comment>
<keyword evidence="2" id="KW-1185">Reference proteome</keyword>
<accession>A0AAD2FMS4</accession>
<evidence type="ECO:0000313" key="2">
    <source>
        <dbReference type="Proteomes" id="UP001295423"/>
    </source>
</evidence>
<evidence type="ECO:0000313" key="1">
    <source>
        <dbReference type="EMBL" id="CAJ1946525.1"/>
    </source>
</evidence>
<reference evidence="1" key="1">
    <citation type="submission" date="2023-08" db="EMBL/GenBank/DDBJ databases">
        <authorList>
            <person name="Audoor S."/>
            <person name="Bilcke G."/>
        </authorList>
    </citation>
    <scope>NUCLEOTIDE SEQUENCE</scope>
</reference>
<dbReference type="EMBL" id="CAKOGP040001711">
    <property type="protein sequence ID" value="CAJ1946525.1"/>
    <property type="molecule type" value="Genomic_DNA"/>
</dbReference>